<accession>A0A0J6S811</accession>
<keyword evidence="2" id="KW-1185">Reference proteome</keyword>
<sequence>MLPALLPSEPVLLPVQARYAGGAGAGGREGEHAITANNRWSRVLLSFRGLPPGSWCCLEARLAWAPEEAGNQALDFALA</sequence>
<comment type="caution">
    <text evidence="1">The sequence shown here is derived from an EMBL/GenBank/DDBJ whole genome shotgun (WGS) entry which is preliminary data.</text>
</comment>
<dbReference type="OrthoDB" id="7967559at2"/>
<dbReference type="RefSeq" id="WP_048447700.1">
    <property type="nucleotide sequence ID" value="NZ_LABY01000244.1"/>
</dbReference>
<gene>
    <name evidence="1" type="ORF">VQ02_28935</name>
</gene>
<evidence type="ECO:0000313" key="2">
    <source>
        <dbReference type="Proteomes" id="UP000035955"/>
    </source>
</evidence>
<dbReference type="PATRIC" id="fig|298794.3.peg.3826"/>
<organism evidence="1 2">
    <name type="scientific">Methylobacterium variabile</name>
    <dbReference type="NCBI Taxonomy" id="298794"/>
    <lineage>
        <taxon>Bacteria</taxon>
        <taxon>Pseudomonadati</taxon>
        <taxon>Pseudomonadota</taxon>
        <taxon>Alphaproteobacteria</taxon>
        <taxon>Hyphomicrobiales</taxon>
        <taxon>Methylobacteriaceae</taxon>
        <taxon>Methylobacterium</taxon>
    </lineage>
</organism>
<protein>
    <submittedName>
        <fullName evidence="1">Uncharacterized protein</fullName>
    </submittedName>
</protein>
<name>A0A0J6S811_9HYPH</name>
<proteinExistence type="predicted"/>
<reference evidence="1 2" key="1">
    <citation type="submission" date="2015-03" db="EMBL/GenBank/DDBJ databases">
        <title>Genome sequencing of Methylobacterium variabile DSM 16961.</title>
        <authorList>
            <person name="Chaudhry V."/>
            <person name="Patil P.B."/>
        </authorList>
    </citation>
    <scope>NUCLEOTIDE SEQUENCE [LARGE SCALE GENOMIC DNA]</scope>
    <source>
        <strain evidence="1 2">DSM 16961</strain>
    </source>
</reference>
<dbReference type="AlphaFoldDB" id="A0A0J6S811"/>
<dbReference type="Proteomes" id="UP000035955">
    <property type="component" value="Unassembled WGS sequence"/>
</dbReference>
<feature type="non-terminal residue" evidence="1">
    <location>
        <position position="79"/>
    </location>
</feature>
<evidence type="ECO:0000313" key="1">
    <source>
        <dbReference type="EMBL" id="KMO29859.1"/>
    </source>
</evidence>
<dbReference type="EMBL" id="LABY01000244">
    <property type="protein sequence ID" value="KMO29859.1"/>
    <property type="molecule type" value="Genomic_DNA"/>
</dbReference>